<feature type="binding site" evidence="14">
    <location>
        <position position="63"/>
    </location>
    <ligand>
        <name>ATP</name>
        <dbReference type="ChEBI" id="CHEBI:30616"/>
    </ligand>
</feature>
<dbReference type="GO" id="GO:0061710">
    <property type="term" value="F:L-threonylcarbamoyladenylate synthase"/>
    <property type="evidence" value="ECO:0007669"/>
    <property type="project" value="UniProtKB-EC"/>
</dbReference>
<feature type="binding site" evidence="14">
    <location>
        <position position="113"/>
    </location>
    <ligand>
        <name>ATP</name>
        <dbReference type="ChEBI" id="CHEBI:30616"/>
    </ligand>
</feature>
<name>A0A9D2U9D5_9BURK</name>
<evidence type="ECO:0000313" key="16">
    <source>
        <dbReference type="EMBL" id="HJD45032.1"/>
    </source>
</evidence>
<keyword evidence="9 13" id="KW-0547">Nucleotide-binding</keyword>
<gene>
    <name evidence="16" type="ORF">H9906_08425</name>
</gene>
<protein>
    <recommendedName>
        <fullName evidence="4 13">Threonylcarbamoyl-AMP synthase</fullName>
        <shortName evidence="13">TC-AMP synthase</shortName>
        <ecNumber evidence="3 13">2.7.7.87</ecNumber>
    </recommendedName>
    <alternativeName>
        <fullName evidence="11 13">L-threonylcarbamoyladenylate synthase</fullName>
    </alternativeName>
</protein>
<evidence type="ECO:0000256" key="2">
    <source>
        <dbReference type="ARBA" id="ARBA00007663"/>
    </source>
</evidence>
<keyword evidence="5 13" id="KW-0963">Cytoplasm</keyword>
<proteinExistence type="inferred from homology"/>
<dbReference type="InterPro" id="IPR006070">
    <property type="entry name" value="Sua5-like_dom"/>
</dbReference>
<feature type="binding site" evidence="14">
    <location>
        <position position="54"/>
    </location>
    <ligand>
        <name>ATP</name>
        <dbReference type="ChEBI" id="CHEBI:30616"/>
    </ligand>
</feature>
<comment type="caution">
    <text evidence="16">The sequence shown here is derived from an EMBL/GenBank/DDBJ whole genome shotgun (WGS) entry which is preliminary data.</text>
</comment>
<dbReference type="Pfam" id="PF03481">
    <property type="entry name" value="Sua5_C"/>
    <property type="match status" value="1"/>
</dbReference>
<feature type="domain" description="YrdC-like" evidence="15">
    <location>
        <begin position="9"/>
        <end position="206"/>
    </location>
</feature>
<evidence type="ECO:0000256" key="9">
    <source>
        <dbReference type="ARBA" id="ARBA00022741"/>
    </source>
</evidence>
<dbReference type="Pfam" id="PF01300">
    <property type="entry name" value="Sua5_yciO_yrdC"/>
    <property type="match status" value="1"/>
</dbReference>
<dbReference type="GO" id="GO:0008033">
    <property type="term" value="P:tRNA processing"/>
    <property type="evidence" value="ECO:0007669"/>
    <property type="project" value="UniProtKB-KW"/>
</dbReference>
<evidence type="ECO:0000313" key="17">
    <source>
        <dbReference type="Proteomes" id="UP000823889"/>
    </source>
</evidence>
<dbReference type="InterPro" id="IPR038385">
    <property type="entry name" value="Sua5/YwlC_C"/>
</dbReference>
<sequence length="354" mass="37162">MSHLAEADAASIQRAAHALVEGLLVAFPTETVYGLGADAENPTAIAGIYQAKGRPSNHPLIVHVAPGADMYYWATDLTPEAWRLIECFWPGPLTLIVSRAAHIPAEVAGGQATLGIRCPQHPVAQALLTAFAQLKGGQGGVAAPSANRFGQVSPTTAAHVQSEFADQALQPAVILDGGPAQVGIESTIVDVSRGAEAIAVLRPGSITVAQIEAALGRTVQVGAQADAPRVSGSLKAHYAPRTPLYFMPLTGIVSRLRSESVVDKQNEVKTSSASSTKVAVVSLDAAPSGVSPSVQWLQLPHDPHVWAQRLYAVLRQLDTQSLHAIYVQSLPTTPEWAGVNDRLSRAAAAFEDTI</sequence>
<comment type="subcellular location">
    <subcellularLocation>
        <location evidence="1 13">Cytoplasm</location>
    </subcellularLocation>
</comment>
<feature type="binding site" evidence="14">
    <location>
        <position position="117"/>
    </location>
    <ligand>
        <name>L-threonine</name>
        <dbReference type="ChEBI" id="CHEBI:57926"/>
    </ligand>
</feature>
<feature type="binding site" evidence="14">
    <location>
        <position position="238"/>
    </location>
    <ligand>
        <name>ATP</name>
        <dbReference type="ChEBI" id="CHEBI:30616"/>
    </ligand>
</feature>
<evidence type="ECO:0000259" key="15">
    <source>
        <dbReference type="PROSITE" id="PS51163"/>
    </source>
</evidence>
<dbReference type="Gene3D" id="3.90.870.10">
    <property type="entry name" value="DHBP synthase"/>
    <property type="match status" value="1"/>
</dbReference>
<evidence type="ECO:0000256" key="10">
    <source>
        <dbReference type="ARBA" id="ARBA00022840"/>
    </source>
</evidence>
<dbReference type="Proteomes" id="UP000823889">
    <property type="component" value="Unassembled WGS sequence"/>
</dbReference>
<dbReference type="EMBL" id="DWUQ01000176">
    <property type="protein sequence ID" value="HJD45032.1"/>
    <property type="molecule type" value="Genomic_DNA"/>
</dbReference>
<keyword evidence="10 13" id="KW-0067">ATP-binding</keyword>
<dbReference type="GO" id="GO:0000049">
    <property type="term" value="F:tRNA binding"/>
    <property type="evidence" value="ECO:0007669"/>
    <property type="project" value="TreeGrafter"/>
</dbReference>
<feature type="binding site" evidence="14">
    <location>
        <position position="143"/>
    </location>
    <ligand>
        <name>L-threonine</name>
        <dbReference type="ChEBI" id="CHEBI:57926"/>
    </ligand>
</feature>
<dbReference type="GO" id="GO:0005737">
    <property type="term" value="C:cytoplasm"/>
    <property type="evidence" value="ECO:0007669"/>
    <property type="project" value="UniProtKB-SubCell"/>
</dbReference>
<reference evidence="16" key="2">
    <citation type="submission" date="2021-04" db="EMBL/GenBank/DDBJ databases">
        <authorList>
            <person name="Gilroy R."/>
        </authorList>
    </citation>
    <scope>NUCLEOTIDE SEQUENCE</scope>
    <source>
        <strain evidence="16">9264</strain>
    </source>
</reference>
<dbReference type="EC" id="2.7.7.87" evidence="3 13"/>
<feature type="binding site" evidence="14">
    <location>
        <position position="202"/>
    </location>
    <ligand>
        <name>ATP</name>
        <dbReference type="ChEBI" id="CHEBI:30616"/>
    </ligand>
</feature>
<evidence type="ECO:0000256" key="3">
    <source>
        <dbReference type="ARBA" id="ARBA00012584"/>
    </source>
</evidence>
<feature type="binding site" evidence="14">
    <location>
        <position position="186"/>
    </location>
    <ligand>
        <name>L-threonine</name>
        <dbReference type="ChEBI" id="CHEBI:57926"/>
    </ligand>
</feature>
<evidence type="ECO:0000256" key="13">
    <source>
        <dbReference type="PIRNR" id="PIRNR004930"/>
    </source>
</evidence>
<dbReference type="GO" id="GO:0003725">
    <property type="term" value="F:double-stranded RNA binding"/>
    <property type="evidence" value="ECO:0007669"/>
    <property type="project" value="UniProtKB-UniRule"/>
</dbReference>
<organism evidence="16 17">
    <name type="scientific">Candidatus Paenalcaligenes intestinipullorum</name>
    <dbReference type="NCBI Taxonomy" id="2838718"/>
    <lineage>
        <taxon>Bacteria</taxon>
        <taxon>Pseudomonadati</taxon>
        <taxon>Pseudomonadota</taxon>
        <taxon>Betaproteobacteria</taxon>
        <taxon>Burkholderiales</taxon>
        <taxon>Alcaligenaceae</taxon>
        <taxon>Paenalcaligenes</taxon>
    </lineage>
</organism>
<dbReference type="PIRSF" id="PIRSF004930">
    <property type="entry name" value="Tln_factor_SUA5"/>
    <property type="match status" value="1"/>
</dbReference>
<feature type="binding site" evidence="14">
    <location>
        <position position="31"/>
    </location>
    <ligand>
        <name>L-threonine</name>
        <dbReference type="ChEBI" id="CHEBI:57926"/>
    </ligand>
</feature>
<evidence type="ECO:0000256" key="8">
    <source>
        <dbReference type="ARBA" id="ARBA00022695"/>
    </source>
</evidence>
<evidence type="ECO:0000256" key="1">
    <source>
        <dbReference type="ARBA" id="ARBA00004496"/>
    </source>
</evidence>
<dbReference type="InterPro" id="IPR010923">
    <property type="entry name" value="T(6)A37_SUA5"/>
</dbReference>
<accession>A0A9D2U9D5</accession>
<keyword evidence="6 13" id="KW-0808">Transferase</keyword>
<dbReference type="PROSITE" id="PS51163">
    <property type="entry name" value="YRDC"/>
    <property type="match status" value="1"/>
</dbReference>
<dbReference type="SUPFAM" id="SSF55821">
    <property type="entry name" value="YrdC/RibB"/>
    <property type="match status" value="1"/>
</dbReference>
<evidence type="ECO:0000256" key="5">
    <source>
        <dbReference type="ARBA" id="ARBA00022490"/>
    </source>
</evidence>
<dbReference type="InterPro" id="IPR017945">
    <property type="entry name" value="DHBP_synth_RibB-like_a/b_dom"/>
</dbReference>
<comment type="function">
    <text evidence="13">Required for the formation of a threonylcarbamoyl group on adenosine at position 37 (t(6)A37) in tRNAs that read codons beginning with adenine.</text>
</comment>
<dbReference type="NCBIfam" id="TIGR00057">
    <property type="entry name" value="L-threonylcarbamoyladenylate synthase"/>
    <property type="match status" value="1"/>
</dbReference>
<dbReference type="GO" id="GO:0005524">
    <property type="term" value="F:ATP binding"/>
    <property type="evidence" value="ECO:0007669"/>
    <property type="project" value="UniProtKB-UniRule"/>
</dbReference>
<dbReference type="InterPro" id="IPR050156">
    <property type="entry name" value="TC-AMP_synthase_SUA5"/>
</dbReference>
<feature type="binding site" evidence="14">
    <location>
        <position position="153"/>
    </location>
    <ligand>
        <name>ATP</name>
        <dbReference type="ChEBI" id="CHEBI:30616"/>
    </ligand>
</feature>
<dbReference type="InterPro" id="IPR005145">
    <property type="entry name" value="Sua5_C"/>
</dbReference>
<dbReference type="PANTHER" id="PTHR17490">
    <property type="entry name" value="SUA5"/>
    <property type="match status" value="1"/>
</dbReference>
<evidence type="ECO:0000256" key="12">
    <source>
        <dbReference type="ARBA" id="ARBA00048366"/>
    </source>
</evidence>
<reference evidence="16" key="1">
    <citation type="journal article" date="2021" name="PeerJ">
        <title>Extensive microbial diversity within the chicken gut microbiome revealed by metagenomics and culture.</title>
        <authorList>
            <person name="Gilroy R."/>
            <person name="Ravi A."/>
            <person name="Getino M."/>
            <person name="Pursley I."/>
            <person name="Horton D.L."/>
            <person name="Alikhan N.F."/>
            <person name="Baker D."/>
            <person name="Gharbi K."/>
            <person name="Hall N."/>
            <person name="Watson M."/>
            <person name="Adriaenssens E.M."/>
            <person name="Foster-Nyarko E."/>
            <person name="Jarju S."/>
            <person name="Secka A."/>
            <person name="Antonio M."/>
            <person name="Oren A."/>
            <person name="Chaudhuri R.R."/>
            <person name="La Ragione R."/>
            <person name="Hildebrand F."/>
            <person name="Pallen M.J."/>
        </authorList>
    </citation>
    <scope>NUCLEOTIDE SEQUENCE</scope>
    <source>
        <strain evidence="16">9264</strain>
    </source>
</reference>
<dbReference type="Gene3D" id="3.40.50.11030">
    <property type="entry name" value="Threonylcarbamoyl-AMP synthase, C-terminal domain"/>
    <property type="match status" value="1"/>
</dbReference>
<evidence type="ECO:0000256" key="4">
    <source>
        <dbReference type="ARBA" id="ARBA00015492"/>
    </source>
</evidence>
<comment type="catalytic activity">
    <reaction evidence="12 13">
        <text>L-threonine + hydrogencarbonate + ATP = L-threonylcarbamoyladenylate + diphosphate + H2O</text>
        <dbReference type="Rhea" id="RHEA:36407"/>
        <dbReference type="ChEBI" id="CHEBI:15377"/>
        <dbReference type="ChEBI" id="CHEBI:17544"/>
        <dbReference type="ChEBI" id="CHEBI:30616"/>
        <dbReference type="ChEBI" id="CHEBI:33019"/>
        <dbReference type="ChEBI" id="CHEBI:57926"/>
        <dbReference type="ChEBI" id="CHEBI:73682"/>
        <dbReference type="EC" id="2.7.7.87"/>
    </reaction>
</comment>
<feature type="binding site" evidence="14">
    <location>
        <position position="145"/>
    </location>
    <ligand>
        <name>ATP</name>
        <dbReference type="ChEBI" id="CHEBI:30616"/>
    </ligand>
</feature>
<evidence type="ECO:0000256" key="14">
    <source>
        <dbReference type="PIRSR" id="PIRSR004930-1"/>
    </source>
</evidence>
<dbReference type="PANTHER" id="PTHR17490:SF16">
    <property type="entry name" value="THREONYLCARBAMOYL-AMP SYNTHASE"/>
    <property type="match status" value="1"/>
</dbReference>
<dbReference type="GO" id="GO:0006450">
    <property type="term" value="P:regulation of translational fidelity"/>
    <property type="evidence" value="ECO:0007669"/>
    <property type="project" value="TreeGrafter"/>
</dbReference>
<keyword evidence="8 13" id="KW-0548">Nucleotidyltransferase</keyword>
<evidence type="ECO:0000256" key="7">
    <source>
        <dbReference type="ARBA" id="ARBA00022694"/>
    </source>
</evidence>
<comment type="similarity">
    <text evidence="2 13">Belongs to the SUA5 family.</text>
</comment>
<evidence type="ECO:0000256" key="6">
    <source>
        <dbReference type="ARBA" id="ARBA00022679"/>
    </source>
</evidence>
<keyword evidence="7 13" id="KW-0819">tRNA processing</keyword>
<dbReference type="AlphaFoldDB" id="A0A9D2U9D5"/>
<evidence type="ECO:0000256" key="11">
    <source>
        <dbReference type="ARBA" id="ARBA00029774"/>
    </source>
</evidence>